<dbReference type="PANTHER" id="PTHR43708">
    <property type="entry name" value="CONSERVED EXPRESSED OXIDOREDUCTASE (EUROFUNG)"/>
    <property type="match status" value="1"/>
</dbReference>
<accession>A0A9N8RDC2</accession>
<dbReference type="Proteomes" id="UP000746612">
    <property type="component" value="Unassembled WGS sequence"/>
</dbReference>
<dbReference type="InterPro" id="IPR055170">
    <property type="entry name" value="GFO_IDH_MocA-like_dom"/>
</dbReference>
<feature type="domain" description="Gfo/Idh/MocA-like oxidoreductase N-terminal" evidence="3">
    <location>
        <begin position="4"/>
        <end position="129"/>
    </location>
</feature>
<dbReference type="SUPFAM" id="SSF51735">
    <property type="entry name" value="NAD(P)-binding Rossmann-fold domains"/>
    <property type="match status" value="2"/>
</dbReference>
<gene>
    <name evidence="5" type="ORF">MDCFG202_LOCUS259727</name>
</gene>
<dbReference type="GO" id="GO:0016491">
    <property type="term" value="F:oxidoreductase activity"/>
    <property type="evidence" value="ECO:0007669"/>
    <property type="project" value="UniProtKB-KW"/>
</dbReference>
<proteinExistence type="inferred from homology"/>
<evidence type="ECO:0000313" key="5">
    <source>
        <dbReference type="EMBL" id="CAG1984622.1"/>
    </source>
</evidence>
<evidence type="ECO:0000259" key="4">
    <source>
        <dbReference type="Pfam" id="PF22725"/>
    </source>
</evidence>
<dbReference type="SUPFAM" id="SSF55347">
    <property type="entry name" value="Glyceraldehyde-3-phosphate dehydrogenase-like, C-terminal domain"/>
    <property type="match status" value="2"/>
</dbReference>
<evidence type="ECO:0000256" key="2">
    <source>
        <dbReference type="ARBA" id="ARBA00023002"/>
    </source>
</evidence>
<protein>
    <recommendedName>
        <fullName evidence="7">Gfo/Idh/MocA-like oxidoreductase N-terminal domain-containing protein</fullName>
    </recommendedName>
</protein>
<dbReference type="Pfam" id="PF22725">
    <property type="entry name" value="GFO_IDH_MocA_C3"/>
    <property type="match status" value="2"/>
</dbReference>
<comment type="similarity">
    <text evidence="1">Belongs to the Gfo/Idh/MocA family.</text>
</comment>
<dbReference type="AlphaFoldDB" id="A0A9N8RDC2"/>
<evidence type="ECO:0000256" key="1">
    <source>
        <dbReference type="ARBA" id="ARBA00010928"/>
    </source>
</evidence>
<reference evidence="5" key="1">
    <citation type="submission" date="2021-03" db="EMBL/GenBank/DDBJ databases">
        <authorList>
            <person name="Alouane T."/>
            <person name="Langin T."/>
            <person name="Bonhomme L."/>
        </authorList>
    </citation>
    <scope>NUCLEOTIDE SEQUENCE</scope>
    <source>
        <strain evidence="5">MDC_Fg202</strain>
    </source>
</reference>
<dbReference type="Gene3D" id="3.40.50.720">
    <property type="entry name" value="NAD(P)-binding Rossmann-like Domain"/>
    <property type="match status" value="2"/>
</dbReference>
<dbReference type="GO" id="GO:0000166">
    <property type="term" value="F:nucleotide binding"/>
    <property type="evidence" value="ECO:0007669"/>
    <property type="project" value="InterPro"/>
</dbReference>
<feature type="domain" description="GFO/IDH/MocA-like oxidoreductase" evidence="4">
    <location>
        <begin position="140"/>
        <end position="263"/>
    </location>
</feature>
<keyword evidence="2" id="KW-0560">Oxidoreductase</keyword>
<dbReference type="Pfam" id="PF01408">
    <property type="entry name" value="GFO_IDH_MocA"/>
    <property type="match status" value="2"/>
</dbReference>
<feature type="domain" description="Gfo/Idh/MocA-like oxidoreductase N-terminal" evidence="3">
    <location>
        <begin position="418"/>
        <end position="547"/>
    </location>
</feature>
<evidence type="ECO:0008006" key="7">
    <source>
        <dbReference type="Google" id="ProtNLM"/>
    </source>
</evidence>
<organism evidence="5 6">
    <name type="scientific">Gibberella zeae</name>
    <name type="common">Wheat head blight fungus</name>
    <name type="synonym">Fusarium graminearum</name>
    <dbReference type="NCBI Taxonomy" id="5518"/>
    <lineage>
        <taxon>Eukaryota</taxon>
        <taxon>Fungi</taxon>
        <taxon>Dikarya</taxon>
        <taxon>Ascomycota</taxon>
        <taxon>Pezizomycotina</taxon>
        <taxon>Sordariomycetes</taxon>
        <taxon>Hypocreomycetidae</taxon>
        <taxon>Hypocreales</taxon>
        <taxon>Nectriaceae</taxon>
        <taxon>Fusarium</taxon>
    </lineage>
</organism>
<sequence length="781" mass="86924">MAPIKVGLVGYGNSAKSFHLPFITAIPDFEIVAILQRAEAPSDPSSAAKGSHCTVDFPRVKHYREADKFFADSEIQFVVVVTHHDTHGKFAEQALLAGKHVIVDKPFTVTSEEADKVIKISEEKGLILTCFQNRRWDADFKTLSHLIKNGAFGDIKEAELHYDFESPSWMSEMGTKFTPGSGMSYGLGTHSLDQALVLFGQPKSVTGFFRVQRDGESEVEDSFTIILQYDGAQKDLLVTVKTAVVTPMAQQLKQLVRGTKGSFIKFQQRSTCITEDNIAAGLKPLDKGFGIEYESMQGTLTTYEEFDSKVQKWNPETKKYTGRYPTLPSRWMGLYENVADAINGKAELVVKPTQCRDVLRVIELARESHEKGATGQHRKSRNSSLVYSRLPLVPPTNIPITQHFTFKMATPEDSLPHVRWGVLGTGWISTMFLTDLLTTRPDARAKHTITALGSSSLQKGYAFVEKLWTKAPTKHQPQVYDEYQDVYDDPNVDVVYVGTPHSLHKKNCLDAIAAGKHVLCEKPFTINAKETREIMDAAKQKGVFVMEAAWVRFTPFFKALHEEIMVKKSIGEIQRLSVDFGNYFDLSTLPKEHRLKDPALGAGALLDIGFYTLTFASIILGDWKVGKEHPKPKVLSSLDIANGIDEANVVVLEYPSTTGVKTGVCTSSFRYRGPDEFGRIEGSNGSITLFGPAVSVPGGFHVTIGPRPGPPEPDNRETRTFNVERHKGTLGFYWEADAVAEDIAKGRTENEIIPLDETLRMMELMDEIRSANGLKYPQDDN</sequence>
<feature type="domain" description="GFO/IDH/MocA-like oxidoreductase" evidence="4">
    <location>
        <begin position="564"/>
        <end position="687"/>
    </location>
</feature>
<evidence type="ECO:0000313" key="6">
    <source>
        <dbReference type="Proteomes" id="UP000746612"/>
    </source>
</evidence>
<dbReference type="InterPro" id="IPR000683">
    <property type="entry name" value="Gfo/Idh/MocA-like_OxRdtase_N"/>
</dbReference>
<comment type="caution">
    <text evidence="5">The sequence shown here is derived from an EMBL/GenBank/DDBJ whole genome shotgun (WGS) entry which is preliminary data.</text>
</comment>
<dbReference type="Gene3D" id="3.30.360.10">
    <property type="entry name" value="Dihydrodipicolinate Reductase, domain 2"/>
    <property type="match status" value="2"/>
</dbReference>
<dbReference type="InterPro" id="IPR036291">
    <property type="entry name" value="NAD(P)-bd_dom_sf"/>
</dbReference>
<name>A0A9N8RDC2_GIBZA</name>
<dbReference type="PANTHER" id="PTHR43708:SF5">
    <property type="entry name" value="CONSERVED EXPRESSED OXIDOREDUCTASE (EUROFUNG)-RELATED"/>
    <property type="match status" value="1"/>
</dbReference>
<dbReference type="EMBL" id="CAJPIJ010000134">
    <property type="protein sequence ID" value="CAG1984622.1"/>
    <property type="molecule type" value="Genomic_DNA"/>
</dbReference>
<evidence type="ECO:0000259" key="3">
    <source>
        <dbReference type="Pfam" id="PF01408"/>
    </source>
</evidence>
<dbReference type="InterPro" id="IPR051317">
    <property type="entry name" value="Gfo/Idh/MocA_oxidoreduct"/>
</dbReference>